<proteinExistence type="predicted"/>
<accession>A0A8R1HIP8</accession>
<protein>
    <recommendedName>
        <fullName evidence="5">Protein regulator of cytokinesis 1</fullName>
    </recommendedName>
</protein>
<dbReference type="PANTHER" id="PTHR19321:SF41">
    <property type="entry name" value="FASCETTO-RELATED"/>
    <property type="match status" value="1"/>
</dbReference>
<dbReference type="GO" id="GO:1990023">
    <property type="term" value="C:mitotic spindle midzone"/>
    <property type="evidence" value="ECO:0007669"/>
    <property type="project" value="TreeGrafter"/>
</dbReference>
<dbReference type="GO" id="GO:0005737">
    <property type="term" value="C:cytoplasm"/>
    <property type="evidence" value="ECO:0007669"/>
    <property type="project" value="TreeGrafter"/>
</dbReference>
<dbReference type="EnsemblMetazoa" id="CJA01772.1">
    <property type="protein sequence ID" value="CJA01772.1"/>
    <property type="gene ID" value="WBGene00120976"/>
</dbReference>
<dbReference type="GO" id="GO:0051256">
    <property type="term" value="P:mitotic spindle midzone assembly"/>
    <property type="evidence" value="ECO:0007669"/>
    <property type="project" value="TreeGrafter"/>
</dbReference>
<dbReference type="AlphaFoldDB" id="A0A8R1HIP8"/>
<reference evidence="3" key="2">
    <citation type="submission" date="2022-06" db="UniProtKB">
        <authorList>
            <consortium name="EnsemblMetazoa"/>
        </authorList>
    </citation>
    <scope>IDENTIFICATION</scope>
    <source>
        <strain evidence="3">DF5081</strain>
    </source>
</reference>
<dbReference type="Proteomes" id="UP000005237">
    <property type="component" value="Unassembled WGS sequence"/>
</dbReference>
<feature type="region of interest" description="Disordered" evidence="2">
    <location>
        <begin position="472"/>
        <end position="522"/>
    </location>
</feature>
<evidence type="ECO:0000256" key="1">
    <source>
        <dbReference type="SAM" id="Coils"/>
    </source>
</evidence>
<sequence length="522" mass="61818">MSRRKSVFDAHAAVNTKIRETVSELNELWDEVDMSDSMRLKRVDNAFTHITQLCDDMLAGEKEMVHDLKVSIREDMKSVVKMRNELELDAFQRPAEIRDGSIALMRHLQSEVKRLEVEFQKRHEDQRVLIEKICGLKKRLASDFEFEYETHSLFPLASYQKYEKNCEEMEELLRQRYSVAEQRQQEMRQWKEMAGRVAEYVQSDDDLKELLEKNVDSEDFVFSEQLIECLEAYHQDLRPLYMEWLEDIEFRWTEKHQQLADLWEKCLVAPVDRHFRAVFEPSRQSEENLGRMIEECERLERKYSCCKTVFDLVDKWKSVWNEKLGIDEKRRQPDYYKKVNVLPDNKRERELQCQMPHLEKEIQKALRKYEKENAEEPISVQGMHPIEYIRFIEEEHKKELKFELQLKKEEKTRMQSPQPQTRTPRTQKRAAPLFRTPLSSAKLEPVAKFQRLNFDRELPPCMSPVTSEALSFITPTRKPPAGPITSSPKEGRAPTQMSKRAMTPSSVASSSSKLPLARRNAH</sequence>
<dbReference type="GO" id="GO:0008017">
    <property type="term" value="F:microtubule binding"/>
    <property type="evidence" value="ECO:0007669"/>
    <property type="project" value="InterPro"/>
</dbReference>
<keyword evidence="1" id="KW-0175">Coiled coil</keyword>
<organism evidence="3 4">
    <name type="scientific">Caenorhabditis japonica</name>
    <dbReference type="NCBI Taxonomy" id="281687"/>
    <lineage>
        <taxon>Eukaryota</taxon>
        <taxon>Metazoa</taxon>
        <taxon>Ecdysozoa</taxon>
        <taxon>Nematoda</taxon>
        <taxon>Chromadorea</taxon>
        <taxon>Rhabditida</taxon>
        <taxon>Rhabditina</taxon>
        <taxon>Rhabditomorpha</taxon>
        <taxon>Rhabditoidea</taxon>
        <taxon>Rhabditidae</taxon>
        <taxon>Peloderinae</taxon>
        <taxon>Caenorhabditis</taxon>
    </lineage>
</organism>
<feature type="compositionally biased region" description="Polar residues" evidence="2">
    <location>
        <begin position="414"/>
        <end position="424"/>
    </location>
</feature>
<feature type="coiled-coil region" evidence="1">
    <location>
        <begin position="348"/>
        <end position="375"/>
    </location>
</feature>
<dbReference type="PANTHER" id="PTHR19321">
    <property type="entry name" value="PROTEIN REGULATOR OF CYTOKINESIS 1 PRC1-RELATED"/>
    <property type="match status" value="1"/>
</dbReference>
<keyword evidence="4" id="KW-1185">Reference proteome</keyword>
<dbReference type="Gene3D" id="1.20.58.1520">
    <property type="match status" value="1"/>
</dbReference>
<evidence type="ECO:0000313" key="4">
    <source>
        <dbReference type="Proteomes" id="UP000005237"/>
    </source>
</evidence>
<evidence type="ECO:0008006" key="5">
    <source>
        <dbReference type="Google" id="ProtNLM"/>
    </source>
</evidence>
<reference evidence="4" key="1">
    <citation type="submission" date="2010-08" db="EMBL/GenBank/DDBJ databases">
        <authorList>
            <consortium name="Caenorhabditis japonica Sequencing Consortium"/>
            <person name="Wilson R.K."/>
        </authorList>
    </citation>
    <scope>NUCLEOTIDE SEQUENCE [LARGE SCALE GENOMIC DNA]</scope>
    <source>
        <strain evidence="4">DF5081</strain>
    </source>
</reference>
<evidence type="ECO:0000256" key="2">
    <source>
        <dbReference type="SAM" id="MobiDB-lite"/>
    </source>
</evidence>
<dbReference type="Pfam" id="PF03999">
    <property type="entry name" value="MAP65_ASE1"/>
    <property type="match status" value="1"/>
</dbReference>
<name>A0A8R1HIP8_CAEJA</name>
<dbReference type="InterPro" id="IPR007145">
    <property type="entry name" value="MAP65_Ase1_PRC1"/>
</dbReference>
<evidence type="ECO:0000313" key="3">
    <source>
        <dbReference type="EnsemblMetazoa" id="CJA01772.1"/>
    </source>
</evidence>
<feature type="region of interest" description="Disordered" evidence="2">
    <location>
        <begin position="408"/>
        <end position="430"/>
    </location>
</feature>